<feature type="transmembrane region" description="Helical" evidence="6">
    <location>
        <begin position="175"/>
        <end position="197"/>
    </location>
</feature>
<name>A0A6P8AZG9_PYRGI</name>
<feature type="region of interest" description="Disordered" evidence="5">
    <location>
        <begin position="406"/>
        <end position="425"/>
    </location>
</feature>
<keyword evidence="8" id="KW-1185">Reference proteome</keyword>
<reference evidence="8 9" key="1">
    <citation type="journal article" date="2019" name="Mol. Biol. Evol.">
        <title>Blast fungal genomes show frequent chromosomal changes, gene gains and losses, and effector gene turnover.</title>
        <authorList>
            <person name="Gomez Luciano L.B."/>
            <person name="Jason Tsai I."/>
            <person name="Chuma I."/>
            <person name="Tosa Y."/>
            <person name="Chen Y.H."/>
            <person name="Li J.Y."/>
            <person name="Li M.Y."/>
            <person name="Jade Lu M.Y."/>
            <person name="Nakayashiki H."/>
            <person name="Li W.H."/>
        </authorList>
    </citation>
    <scope>NUCLEOTIDE SEQUENCE [LARGE SCALE GENOMIC DNA]</scope>
    <source>
        <strain evidence="8 9">NI907</strain>
    </source>
</reference>
<reference evidence="9" key="2">
    <citation type="submission" date="2019-10" db="EMBL/GenBank/DDBJ databases">
        <authorList>
            <consortium name="NCBI Genome Project"/>
        </authorList>
    </citation>
    <scope>NUCLEOTIDE SEQUENCE</scope>
    <source>
        <strain evidence="9">NI907</strain>
    </source>
</reference>
<feature type="transmembrane region" description="Helical" evidence="6">
    <location>
        <begin position="115"/>
        <end position="137"/>
    </location>
</feature>
<sequence length="425" mass="46877">MIPHLITCAARLTIICAFIFLPWREVTVAMVPDINNTWVPPSSHHTKMIIIEELANCHPSNSRPLSVMQPTPTTTGQQPIAGPTPSVGCTHAVPGSDGHVSPTACNSNYATEISFAPALAAAVIFCILTVTHIVLAFTTRKTYAWVLIMGGIWESAAFVIHTIGAKDQQSEPLAVGYSILYLLAPLWITAFIYMTFARQVWYWTPDQRLFMFSAHVLSKVFVLADVVAFVLQFLGAALVTNHKAKTPEEIRRGAILHLTGLSLQLAVTIVFLALMAAWHLKMIAYEAERAHLDPYGDFTHKGPMRRSWKFLHAAMYIAVLLITVRLSFRLAESGQILFGNARGGLASSQILQYLLDAAPIMLCLAVLAVAHPGRFLIGKDSEMPSWSERRAAAREARDLQARKEAAFGNAPTESISDRYWGTRNE</sequence>
<keyword evidence="3 6" id="KW-1133">Transmembrane helix</keyword>
<protein>
    <submittedName>
        <fullName evidence="9">Uncharacterized protein</fullName>
    </submittedName>
</protein>
<reference evidence="9" key="3">
    <citation type="submission" date="2025-08" db="UniProtKB">
        <authorList>
            <consortium name="RefSeq"/>
        </authorList>
    </citation>
    <scope>IDENTIFICATION</scope>
    <source>
        <strain evidence="9">NI907</strain>
    </source>
</reference>
<dbReference type="PANTHER" id="PTHR31465:SF15">
    <property type="entry name" value="LIPID TRANSPORTER ATNI-RELATED"/>
    <property type="match status" value="1"/>
</dbReference>
<proteinExistence type="predicted"/>
<dbReference type="Proteomes" id="UP000515153">
    <property type="component" value="Chromosome VII"/>
</dbReference>
<evidence type="ECO:0000256" key="6">
    <source>
        <dbReference type="SAM" id="Phobius"/>
    </source>
</evidence>
<feature type="transmembrane region" description="Helical" evidence="6">
    <location>
        <begin position="209"/>
        <end position="234"/>
    </location>
</feature>
<dbReference type="KEGG" id="pgri:PgNI_11006"/>
<feature type="chain" id="PRO_5028174998" evidence="7">
    <location>
        <begin position="30"/>
        <end position="425"/>
    </location>
</feature>
<accession>A0A6P8AZG9</accession>
<keyword evidence="7" id="KW-0732">Signal</keyword>
<organism evidence="8 9">
    <name type="scientific">Pyricularia grisea</name>
    <name type="common">Crabgrass-specific blast fungus</name>
    <name type="synonym">Magnaporthe grisea</name>
    <dbReference type="NCBI Taxonomy" id="148305"/>
    <lineage>
        <taxon>Eukaryota</taxon>
        <taxon>Fungi</taxon>
        <taxon>Dikarya</taxon>
        <taxon>Ascomycota</taxon>
        <taxon>Pezizomycotina</taxon>
        <taxon>Sordariomycetes</taxon>
        <taxon>Sordariomycetidae</taxon>
        <taxon>Magnaporthales</taxon>
        <taxon>Pyriculariaceae</taxon>
        <taxon>Pyricularia</taxon>
    </lineage>
</organism>
<feature type="transmembrane region" description="Helical" evidence="6">
    <location>
        <begin position="144"/>
        <end position="163"/>
    </location>
</feature>
<evidence type="ECO:0000256" key="7">
    <source>
        <dbReference type="SAM" id="SignalP"/>
    </source>
</evidence>
<evidence type="ECO:0000313" key="9">
    <source>
        <dbReference type="RefSeq" id="XP_030980272.1"/>
    </source>
</evidence>
<keyword evidence="4 6" id="KW-0472">Membrane</keyword>
<dbReference type="RefSeq" id="XP_030980272.1">
    <property type="nucleotide sequence ID" value="XM_031130980.1"/>
</dbReference>
<dbReference type="AlphaFoldDB" id="A0A6P8AZG9"/>
<dbReference type="Pfam" id="PF04479">
    <property type="entry name" value="RTA1"/>
    <property type="match status" value="1"/>
</dbReference>
<dbReference type="GeneID" id="41965885"/>
<comment type="subcellular location">
    <subcellularLocation>
        <location evidence="1">Membrane</location>
        <topology evidence="1">Multi-pass membrane protein</topology>
    </subcellularLocation>
</comment>
<evidence type="ECO:0000256" key="2">
    <source>
        <dbReference type="ARBA" id="ARBA00022692"/>
    </source>
</evidence>
<evidence type="ECO:0000256" key="4">
    <source>
        <dbReference type="ARBA" id="ARBA00023136"/>
    </source>
</evidence>
<dbReference type="InterPro" id="IPR007568">
    <property type="entry name" value="RTA1"/>
</dbReference>
<evidence type="ECO:0000313" key="8">
    <source>
        <dbReference type="Proteomes" id="UP000515153"/>
    </source>
</evidence>
<feature type="transmembrane region" description="Helical" evidence="6">
    <location>
        <begin position="350"/>
        <end position="370"/>
    </location>
</feature>
<dbReference type="PANTHER" id="PTHR31465">
    <property type="entry name" value="PROTEIN RTA1-RELATED"/>
    <property type="match status" value="1"/>
</dbReference>
<feature type="transmembrane region" description="Helical" evidence="6">
    <location>
        <begin position="254"/>
        <end position="280"/>
    </location>
</feature>
<feature type="transmembrane region" description="Helical" evidence="6">
    <location>
        <begin position="310"/>
        <end position="330"/>
    </location>
</feature>
<evidence type="ECO:0000256" key="1">
    <source>
        <dbReference type="ARBA" id="ARBA00004141"/>
    </source>
</evidence>
<evidence type="ECO:0000256" key="5">
    <source>
        <dbReference type="SAM" id="MobiDB-lite"/>
    </source>
</evidence>
<gene>
    <name evidence="9" type="ORF">PgNI_11006</name>
</gene>
<feature type="signal peptide" evidence="7">
    <location>
        <begin position="1"/>
        <end position="29"/>
    </location>
</feature>
<evidence type="ECO:0000256" key="3">
    <source>
        <dbReference type="ARBA" id="ARBA00022989"/>
    </source>
</evidence>
<keyword evidence="2 6" id="KW-0812">Transmembrane</keyword>
<dbReference type="GO" id="GO:0016020">
    <property type="term" value="C:membrane"/>
    <property type="evidence" value="ECO:0007669"/>
    <property type="project" value="UniProtKB-SubCell"/>
</dbReference>